<proteinExistence type="predicted"/>
<feature type="domain" description="OmpA-like" evidence="3">
    <location>
        <begin position="1"/>
        <end position="46"/>
    </location>
</feature>
<gene>
    <name evidence="4" type="ORF">OR61_22650</name>
</gene>
<comment type="caution">
    <text evidence="4">The sequence shown here is derived from an EMBL/GenBank/DDBJ whole genome shotgun (WGS) entry which is preliminary data.</text>
</comment>
<dbReference type="InterPro" id="IPR036737">
    <property type="entry name" value="OmpA-like_sf"/>
</dbReference>
<dbReference type="PANTHER" id="PTHR30329:SF21">
    <property type="entry name" value="LIPOPROTEIN YIAD-RELATED"/>
    <property type="match status" value="1"/>
</dbReference>
<feature type="non-terminal residue" evidence="4">
    <location>
        <position position="1"/>
    </location>
</feature>
<dbReference type="PRINTS" id="PR01023">
    <property type="entry name" value="NAFLGMOTY"/>
</dbReference>
<evidence type="ECO:0000313" key="4">
    <source>
        <dbReference type="EMBL" id="KHM90210.1"/>
    </source>
</evidence>
<dbReference type="PROSITE" id="PS51123">
    <property type="entry name" value="OMPA_2"/>
    <property type="match status" value="1"/>
</dbReference>
<name>A0AAJ0IUX8_9XANT</name>
<keyword evidence="1" id="KW-0472">Membrane</keyword>
<dbReference type="SUPFAM" id="SSF103088">
    <property type="entry name" value="OmpA-like"/>
    <property type="match status" value="1"/>
</dbReference>
<dbReference type="PANTHER" id="PTHR30329">
    <property type="entry name" value="STATOR ELEMENT OF FLAGELLAR MOTOR COMPLEX"/>
    <property type="match status" value="1"/>
</dbReference>
<protein>
    <submittedName>
        <fullName evidence="4">Cell envelope biogenesis protein OmpA</fullName>
    </submittedName>
</protein>
<organism evidence="4 5">
    <name type="scientific">Xanthomonas vesicatoria</name>
    <dbReference type="NCBI Taxonomy" id="56460"/>
    <lineage>
        <taxon>Bacteria</taxon>
        <taxon>Pseudomonadati</taxon>
        <taxon>Pseudomonadota</taxon>
        <taxon>Gammaproteobacteria</taxon>
        <taxon>Lysobacterales</taxon>
        <taxon>Lysobacteraceae</taxon>
        <taxon>Xanthomonas</taxon>
    </lineage>
</organism>
<evidence type="ECO:0000259" key="3">
    <source>
        <dbReference type="PROSITE" id="PS51123"/>
    </source>
</evidence>
<dbReference type="InterPro" id="IPR050330">
    <property type="entry name" value="Bact_OuterMem_StrucFunc"/>
</dbReference>
<evidence type="ECO:0000313" key="5">
    <source>
        <dbReference type="Proteomes" id="UP000030969"/>
    </source>
</evidence>
<sequence length="57" mass="6306">YLTAQGVQRERMETMGAGKRYPIADNSTDAGRAQNRRVEIRLIPLRAEGAASNTGMR</sequence>
<dbReference type="InterPro" id="IPR006665">
    <property type="entry name" value="OmpA-like"/>
</dbReference>
<evidence type="ECO:0000256" key="2">
    <source>
        <dbReference type="SAM" id="MobiDB-lite"/>
    </source>
</evidence>
<reference evidence="4 5" key="1">
    <citation type="submission" date="2014-11" db="EMBL/GenBank/DDBJ databases">
        <title>Draft Genome Sequences of Xanthomonas vesicatoria Strains from the Balkan Peninsula.</title>
        <authorList>
            <person name="Vancheva T."/>
            <person name="Lefeuvre P."/>
            <person name="Bogatzevska N."/>
            <person name="Moncheva P."/>
            <person name="Koebnik R."/>
        </authorList>
    </citation>
    <scope>NUCLEOTIDE SEQUENCE [LARGE SCALE GENOMIC DNA]</scope>
    <source>
        <strain evidence="4 5">53M</strain>
    </source>
</reference>
<accession>A0AAJ0IUX8</accession>
<dbReference type="AlphaFoldDB" id="A0AAJ0IUX8"/>
<dbReference type="Gene3D" id="3.30.1330.60">
    <property type="entry name" value="OmpA-like domain"/>
    <property type="match status" value="1"/>
</dbReference>
<dbReference type="Proteomes" id="UP000030969">
    <property type="component" value="Unassembled WGS sequence"/>
</dbReference>
<feature type="region of interest" description="Disordered" evidence="2">
    <location>
        <begin position="1"/>
        <end position="32"/>
    </location>
</feature>
<evidence type="ECO:0000256" key="1">
    <source>
        <dbReference type="PROSITE-ProRule" id="PRU00473"/>
    </source>
</evidence>
<dbReference type="GO" id="GO:0016020">
    <property type="term" value="C:membrane"/>
    <property type="evidence" value="ECO:0007669"/>
    <property type="project" value="UniProtKB-UniRule"/>
</dbReference>
<dbReference type="EMBL" id="JSYJ01000267">
    <property type="protein sequence ID" value="KHM90210.1"/>
    <property type="molecule type" value="Genomic_DNA"/>
</dbReference>